<dbReference type="InterPro" id="IPR011701">
    <property type="entry name" value="MFS"/>
</dbReference>
<dbReference type="InterPro" id="IPR036259">
    <property type="entry name" value="MFS_trans_sf"/>
</dbReference>
<name>A0A2I8VTW6_9EURY</name>
<keyword evidence="3" id="KW-1185">Reference proteome</keyword>
<gene>
    <name evidence="2" type="ORF">C2R22_24170</name>
</gene>
<dbReference type="Proteomes" id="UP000236584">
    <property type="component" value="Plasmid unnamed4"/>
</dbReference>
<proteinExistence type="predicted"/>
<keyword evidence="1" id="KW-0472">Membrane</keyword>
<dbReference type="Pfam" id="PF07690">
    <property type="entry name" value="MFS_1"/>
    <property type="match status" value="1"/>
</dbReference>
<keyword evidence="1" id="KW-0812">Transmembrane</keyword>
<feature type="transmembrane region" description="Helical" evidence="1">
    <location>
        <begin position="83"/>
        <end position="102"/>
    </location>
</feature>
<keyword evidence="2" id="KW-0614">Plasmid</keyword>
<dbReference type="SUPFAM" id="SSF103473">
    <property type="entry name" value="MFS general substrate transporter"/>
    <property type="match status" value="1"/>
</dbReference>
<evidence type="ECO:0000313" key="2">
    <source>
        <dbReference type="EMBL" id="AUV84629.1"/>
    </source>
</evidence>
<accession>A0A2I8VTW6</accession>
<dbReference type="Gene3D" id="1.20.1250.20">
    <property type="entry name" value="MFS general substrate transporter like domains"/>
    <property type="match status" value="1"/>
</dbReference>
<feature type="transmembrane region" description="Helical" evidence="1">
    <location>
        <begin position="54"/>
        <end position="76"/>
    </location>
</feature>
<dbReference type="GO" id="GO:0022857">
    <property type="term" value="F:transmembrane transporter activity"/>
    <property type="evidence" value="ECO:0007669"/>
    <property type="project" value="InterPro"/>
</dbReference>
<evidence type="ECO:0000256" key="1">
    <source>
        <dbReference type="SAM" id="Phobius"/>
    </source>
</evidence>
<keyword evidence="1" id="KW-1133">Transmembrane helix</keyword>
<evidence type="ECO:0000313" key="3">
    <source>
        <dbReference type="Proteomes" id="UP000236584"/>
    </source>
</evidence>
<feature type="transmembrane region" description="Helical" evidence="1">
    <location>
        <begin position="21"/>
        <end position="42"/>
    </location>
</feature>
<geneLocation type="plasmid" evidence="2">
    <name>unnamed4</name>
</geneLocation>
<dbReference type="KEGG" id="srub:C2R22_24170"/>
<evidence type="ECO:0008006" key="4">
    <source>
        <dbReference type="Google" id="ProtNLM"/>
    </source>
</evidence>
<dbReference type="EMBL" id="CP026313">
    <property type="protein sequence ID" value="AUV84629.1"/>
    <property type="molecule type" value="Genomic_DNA"/>
</dbReference>
<organism evidence="2 3">
    <name type="scientific">Salinigranum rubrum</name>
    <dbReference type="NCBI Taxonomy" id="755307"/>
    <lineage>
        <taxon>Archaea</taxon>
        <taxon>Methanobacteriati</taxon>
        <taxon>Methanobacteriota</taxon>
        <taxon>Stenosarchaea group</taxon>
        <taxon>Halobacteria</taxon>
        <taxon>Halobacteriales</taxon>
        <taxon>Haloferacaceae</taxon>
        <taxon>Salinigranum</taxon>
    </lineage>
</organism>
<sequence>MVPLDQRSVRLSCCSAVLTEDVALQVLLIFVNQGFIGFYPTYLVEVRGLSPQVVSIVFSSYSALVIFSQSVTGICIGRFGAKLTVGILTGLYVLGLIAVGFARPPLQFLLVTVFLSQRPGTSVVNNTFLAEVLPDDIDDSGVGLLRTV</sequence>
<dbReference type="AlphaFoldDB" id="A0A2I8VTW6"/>
<protein>
    <recommendedName>
        <fullName evidence="4">Major facilitator superfamily (MFS) profile domain-containing protein</fullName>
    </recommendedName>
</protein>
<reference evidence="2 3" key="1">
    <citation type="submission" date="2018-01" db="EMBL/GenBank/DDBJ databases">
        <title>Complete genome sequence of Salinigranum rubrum GX10T, an extremely halophilic archaeon isolated from a marine solar saltern.</title>
        <authorList>
            <person name="Han S."/>
        </authorList>
    </citation>
    <scope>NUCLEOTIDE SEQUENCE [LARGE SCALE GENOMIC DNA]</scope>
    <source>
        <strain evidence="2 3">GX10</strain>
        <plasmid evidence="3">Plasmid unnamed4</plasmid>
    </source>
</reference>